<dbReference type="Pfam" id="PF00067">
    <property type="entry name" value="p450"/>
    <property type="match status" value="2"/>
</dbReference>
<dbReference type="InterPro" id="IPR001128">
    <property type="entry name" value="Cyt_P450"/>
</dbReference>
<comment type="cofactor">
    <cofactor evidence="21">
        <name>heme</name>
        <dbReference type="ChEBI" id="CHEBI:30413"/>
    </cofactor>
</comment>
<keyword evidence="8" id="KW-0134">Cell wall</keyword>
<evidence type="ECO:0000256" key="1">
    <source>
        <dbReference type="ARBA" id="ARBA00001966"/>
    </source>
</evidence>
<dbReference type="SUPFAM" id="SSF48264">
    <property type="entry name" value="Cytochrome P450"/>
    <property type="match status" value="2"/>
</dbReference>
<comment type="subcellular location">
    <subcellularLocation>
        <location evidence="4">Membrane</location>
    </subcellularLocation>
    <subcellularLocation>
        <location evidence="3">Secreted</location>
        <location evidence="3">Cell wall</location>
    </subcellularLocation>
</comment>
<name>A0AAD8IXE3_9APIA</name>
<keyword evidence="12 22" id="KW-1133">Transmembrane helix</keyword>
<feature type="binding site" description="axial binding residue" evidence="21">
    <location>
        <position position="465"/>
    </location>
    <ligand>
        <name>heme</name>
        <dbReference type="ChEBI" id="CHEBI:30413"/>
    </ligand>
    <ligandPart>
        <name>Fe</name>
        <dbReference type="ChEBI" id="CHEBI:18248"/>
    </ligandPart>
</feature>
<comment type="caution">
    <text evidence="23">The sequence shown here is derived from an EMBL/GenBank/DDBJ whole genome shotgun (WGS) entry which is preliminary data.</text>
</comment>
<evidence type="ECO:0000256" key="4">
    <source>
        <dbReference type="ARBA" id="ARBA00004370"/>
    </source>
</evidence>
<proteinExistence type="inferred from homology"/>
<comment type="function">
    <text evidence="2">Hydrolyzes acetyl esters in homogalacturonan regions of pectin. In type I primary cell wall, galacturonic acid residues of pectin can be acetylated at the O-2 and O-3 positions. Decreasing the degree of acetylation of pectin gels in vitro alters their physical properties.</text>
</comment>
<evidence type="ECO:0000256" key="12">
    <source>
        <dbReference type="ARBA" id="ARBA00022989"/>
    </source>
</evidence>
<dbReference type="FunFam" id="1.10.630.10:FF:000029">
    <property type="entry name" value="Cytochrome P450 734A1"/>
    <property type="match status" value="1"/>
</dbReference>
<dbReference type="GO" id="GO:0020037">
    <property type="term" value="F:heme binding"/>
    <property type="evidence" value="ECO:0007669"/>
    <property type="project" value="InterPro"/>
</dbReference>
<dbReference type="InterPro" id="IPR002401">
    <property type="entry name" value="Cyt_P450_E_grp-I"/>
</dbReference>
<evidence type="ECO:0000256" key="6">
    <source>
        <dbReference type="ARBA" id="ARBA00010617"/>
    </source>
</evidence>
<feature type="transmembrane region" description="Helical" evidence="22">
    <location>
        <begin position="6"/>
        <end position="25"/>
    </location>
</feature>
<comment type="similarity">
    <text evidence="6">Belongs to the cytochrome P450 family.</text>
</comment>
<dbReference type="Pfam" id="PF02401">
    <property type="entry name" value="LYTB"/>
    <property type="match status" value="1"/>
</dbReference>
<sequence length="791" mass="89389">MVSTVLEIAVAIAVVAGTTVLWRVLNWVWLRPKKLEKHLTKQGFHGNSYRFLYGDTKEHMSTLMATRSNPIPISHDVPSRTTPFLCKLVRDYGKRTIFWAGPTPRLVIMNPEMVKEVLNKNFKYPKTTGSPIFKIFIQGLPSIDGSKWTTHRRLLNPAFHTEKLKGMLPAFDLCCHEMTVKWMEMIGEGRNSCELDAWPYLQTLTSDVISRTAFGSSYQEGKKVFELQVEQADYAFKAMQSVYLPGLRFLPTKRNQRMKEIDKEVRFLLRGIIDKKMKAMKAGEDSTDDLLEILLEANSKEVGEGSRNVGMSIEDVIQECKVFYFAGQETTSVLLVWTLVLLSMYPDWQDRARQEVNQIIGDDKLDIGHLNHLQTVTMILYEVLRLYPPVSVLVRQITEEITLSDISLVPGMQIVLPINQIHHDHDIWGADAKEFNPGRFSEGVSKATNNQAAAFLPFGGGPRICIGQNFAILEAKLALAMILKKFSFELSPSYKHAPVNKITIQPEYGSCPACLLTLFGGLFSVFRWNIACISFESGADNWLIQLEGGGWCDTVRDCVFRKTSRHGSSRFMAKELPFIGILSNKAEENPDFYNWNRVKLLYCDGASFTGDIIQTLKANEYEYTWGNVTVKLAESYGFCWGVERAIQIIYEAKKQFPEEKIWIINEIIHNPTVSKMKAMTAGEESTDDLLGILLEANSKDIWGADAKEFNPERFSEGVSKATNNQMAAIFPFGGGPRICIGQNFAILEAKLALAMILRKFSFELSPSYKHAPVNKITMQPEYGASLILHKV</sequence>
<evidence type="ECO:0000256" key="22">
    <source>
        <dbReference type="SAM" id="Phobius"/>
    </source>
</evidence>
<organism evidence="23 24">
    <name type="scientific">Heracleum sosnowskyi</name>
    <dbReference type="NCBI Taxonomy" id="360622"/>
    <lineage>
        <taxon>Eukaryota</taxon>
        <taxon>Viridiplantae</taxon>
        <taxon>Streptophyta</taxon>
        <taxon>Embryophyta</taxon>
        <taxon>Tracheophyta</taxon>
        <taxon>Spermatophyta</taxon>
        <taxon>Magnoliopsida</taxon>
        <taxon>eudicotyledons</taxon>
        <taxon>Gunneridae</taxon>
        <taxon>Pentapetalae</taxon>
        <taxon>asterids</taxon>
        <taxon>campanulids</taxon>
        <taxon>Apiales</taxon>
        <taxon>Apiaceae</taxon>
        <taxon>Apioideae</taxon>
        <taxon>apioid superclade</taxon>
        <taxon>Tordylieae</taxon>
        <taxon>Tordyliinae</taxon>
        <taxon>Heracleum</taxon>
    </lineage>
</organism>
<evidence type="ECO:0000256" key="16">
    <source>
        <dbReference type="ARBA" id="ARBA00023033"/>
    </source>
</evidence>
<keyword evidence="14 21" id="KW-0408">Iron</keyword>
<evidence type="ECO:0000256" key="3">
    <source>
        <dbReference type="ARBA" id="ARBA00004191"/>
    </source>
</evidence>
<evidence type="ECO:0000256" key="5">
    <source>
        <dbReference type="ARBA" id="ARBA00005784"/>
    </source>
</evidence>
<keyword evidence="18" id="KW-0961">Cell wall biogenesis/degradation</keyword>
<comment type="cofactor">
    <cofactor evidence="1">
        <name>[4Fe-4S] cluster</name>
        <dbReference type="ChEBI" id="CHEBI:49883"/>
    </cofactor>
</comment>
<evidence type="ECO:0000256" key="15">
    <source>
        <dbReference type="ARBA" id="ARBA00023014"/>
    </source>
</evidence>
<evidence type="ECO:0000256" key="18">
    <source>
        <dbReference type="ARBA" id="ARBA00023316"/>
    </source>
</evidence>
<dbReference type="GO" id="GO:0019288">
    <property type="term" value="P:isopentenyl diphosphate biosynthetic process, methylerythritol 4-phosphate pathway"/>
    <property type="evidence" value="ECO:0007669"/>
    <property type="project" value="InterPro"/>
</dbReference>
<protein>
    <recommendedName>
        <fullName evidence="20">4-hydroxy-3-methylbut-2-enyl diphosphate reductase</fullName>
        <ecNumber evidence="20">1.17.7.4</ecNumber>
    </recommendedName>
</protein>
<dbReference type="InterPro" id="IPR017972">
    <property type="entry name" value="Cyt_P450_CS"/>
</dbReference>
<dbReference type="EC" id="1.17.7.4" evidence="20"/>
<dbReference type="Pfam" id="PF03283">
    <property type="entry name" value="PAE"/>
    <property type="match status" value="1"/>
</dbReference>
<keyword evidence="24" id="KW-1185">Reference proteome</keyword>
<dbReference type="PROSITE" id="PS00086">
    <property type="entry name" value="CYTOCHROME_P450"/>
    <property type="match status" value="2"/>
</dbReference>
<dbReference type="GO" id="GO:0050992">
    <property type="term" value="P:dimethylallyl diphosphate biosynthetic process"/>
    <property type="evidence" value="ECO:0007669"/>
    <property type="project" value="InterPro"/>
</dbReference>
<dbReference type="GO" id="GO:0016705">
    <property type="term" value="F:oxidoreductase activity, acting on paired donors, with incorporation or reduction of molecular oxygen"/>
    <property type="evidence" value="ECO:0007669"/>
    <property type="project" value="InterPro"/>
</dbReference>
<evidence type="ECO:0000256" key="11">
    <source>
        <dbReference type="ARBA" id="ARBA00022723"/>
    </source>
</evidence>
<evidence type="ECO:0000256" key="21">
    <source>
        <dbReference type="PIRSR" id="PIRSR602401-1"/>
    </source>
</evidence>
<comment type="similarity">
    <text evidence="5">Belongs to the pectinacetylesterase family.</text>
</comment>
<gene>
    <name evidence="23" type="ORF">POM88_012422</name>
</gene>
<evidence type="ECO:0000256" key="20">
    <source>
        <dbReference type="ARBA" id="ARBA00047177"/>
    </source>
</evidence>
<dbReference type="Gene3D" id="1.10.630.10">
    <property type="entry name" value="Cytochrome P450"/>
    <property type="match status" value="2"/>
</dbReference>
<keyword evidence="17 22" id="KW-0472">Membrane</keyword>
<evidence type="ECO:0000313" key="23">
    <source>
        <dbReference type="EMBL" id="KAK1393366.1"/>
    </source>
</evidence>
<dbReference type="GO" id="GO:0016020">
    <property type="term" value="C:membrane"/>
    <property type="evidence" value="ECO:0007669"/>
    <property type="project" value="UniProtKB-SubCell"/>
</dbReference>
<dbReference type="InterPro" id="IPR050665">
    <property type="entry name" value="Cytochrome_P450_Monooxygen"/>
</dbReference>
<dbReference type="GO" id="GO:0051745">
    <property type="term" value="F:4-hydroxy-3-methylbut-2-enyl diphosphate reductase activity"/>
    <property type="evidence" value="ECO:0007669"/>
    <property type="project" value="UniProtKB-EC"/>
</dbReference>
<dbReference type="PANTHER" id="PTHR24282:SF255">
    <property type="entry name" value="CYTOCHROME P450 72A11-RELATED"/>
    <property type="match status" value="1"/>
</dbReference>
<dbReference type="GO" id="GO:0071555">
    <property type="term" value="P:cell wall organization"/>
    <property type="evidence" value="ECO:0007669"/>
    <property type="project" value="UniProtKB-KW"/>
</dbReference>
<dbReference type="InterPro" id="IPR036396">
    <property type="entry name" value="Cyt_P450_sf"/>
</dbReference>
<evidence type="ECO:0000256" key="17">
    <source>
        <dbReference type="ARBA" id="ARBA00023136"/>
    </source>
</evidence>
<dbReference type="GO" id="GO:0004497">
    <property type="term" value="F:monooxygenase activity"/>
    <property type="evidence" value="ECO:0007669"/>
    <property type="project" value="UniProtKB-KW"/>
</dbReference>
<evidence type="ECO:0000313" key="24">
    <source>
        <dbReference type="Proteomes" id="UP001237642"/>
    </source>
</evidence>
<dbReference type="Gene3D" id="3.40.50.11270">
    <property type="match status" value="1"/>
</dbReference>
<reference evidence="23" key="1">
    <citation type="submission" date="2023-02" db="EMBL/GenBank/DDBJ databases">
        <title>Genome of toxic invasive species Heracleum sosnowskyi carries increased number of genes despite the absence of recent whole-genome duplications.</title>
        <authorList>
            <person name="Schelkunov M."/>
            <person name="Shtratnikova V."/>
            <person name="Makarenko M."/>
            <person name="Klepikova A."/>
            <person name="Omelchenko D."/>
            <person name="Novikova G."/>
            <person name="Obukhova E."/>
            <person name="Bogdanov V."/>
            <person name="Penin A."/>
            <person name="Logacheva M."/>
        </authorList>
    </citation>
    <scope>NUCLEOTIDE SEQUENCE</scope>
    <source>
        <strain evidence="23">Hsosn_3</strain>
        <tissue evidence="23">Leaf</tissue>
    </source>
</reference>
<dbReference type="GO" id="GO:0005506">
    <property type="term" value="F:iron ion binding"/>
    <property type="evidence" value="ECO:0007669"/>
    <property type="project" value="InterPro"/>
</dbReference>
<evidence type="ECO:0000256" key="8">
    <source>
        <dbReference type="ARBA" id="ARBA00022512"/>
    </source>
</evidence>
<keyword evidence="7" id="KW-0004">4Fe-4S</keyword>
<comment type="similarity">
    <text evidence="19">Belongs to the IspH family.</text>
</comment>
<evidence type="ECO:0000256" key="10">
    <source>
        <dbReference type="ARBA" id="ARBA00022692"/>
    </source>
</evidence>
<dbReference type="PRINTS" id="PR00463">
    <property type="entry name" value="EP450I"/>
</dbReference>
<keyword evidence="10 22" id="KW-0812">Transmembrane</keyword>
<evidence type="ECO:0000256" key="19">
    <source>
        <dbReference type="ARBA" id="ARBA00046335"/>
    </source>
</evidence>
<accession>A0AAD8IXE3</accession>
<keyword evidence="11 21" id="KW-0479">Metal-binding</keyword>
<dbReference type="EMBL" id="JAUIZM010000003">
    <property type="protein sequence ID" value="KAK1393366.1"/>
    <property type="molecule type" value="Genomic_DNA"/>
</dbReference>
<keyword evidence="15" id="KW-0411">Iron-sulfur</keyword>
<keyword evidence="16" id="KW-0503">Monooxygenase</keyword>
<evidence type="ECO:0000256" key="7">
    <source>
        <dbReference type="ARBA" id="ARBA00022485"/>
    </source>
</evidence>
<dbReference type="GO" id="GO:0051539">
    <property type="term" value="F:4 iron, 4 sulfur cluster binding"/>
    <property type="evidence" value="ECO:0007669"/>
    <property type="project" value="UniProtKB-KW"/>
</dbReference>
<evidence type="ECO:0000256" key="2">
    <source>
        <dbReference type="ARBA" id="ARBA00003534"/>
    </source>
</evidence>
<dbReference type="InterPro" id="IPR003451">
    <property type="entry name" value="LytB/IspH"/>
</dbReference>
<dbReference type="PANTHER" id="PTHR24282">
    <property type="entry name" value="CYTOCHROME P450 FAMILY MEMBER"/>
    <property type="match status" value="1"/>
</dbReference>
<dbReference type="AlphaFoldDB" id="A0AAD8IXE3"/>
<dbReference type="Proteomes" id="UP001237642">
    <property type="component" value="Unassembled WGS sequence"/>
</dbReference>
<keyword evidence="13" id="KW-0560">Oxidoreductase</keyword>
<reference evidence="23" key="2">
    <citation type="submission" date="2023-05" db="EMBL/GenBank/DDBJ databases">
        <authorList>
            <person name="Schelkunov M.I."/>
        </authorList>
    </citation>
    <scope>NUCLEOTIDE SEQUENCE</scope>
    <source>
        <strain evidence="23">Hsosn_3</strain>
        <tissue evidence="23">Leaf</tissue>
    </source>
</reference>
<dbReference type="GO" id="GO:0016787">
    <property type="term" value="F:hydrolase activity"/>
    <property type="evidence" value="ECO:0007669"/>
    <property type="project" value="InterPro"/>
</dbReference>
<keyword evidence="8" id="KW-0964">Secreted</keyword>
<evidence type="ECO:0000256" key="9">
    <source>
        <dbReference type="ARBA" id="ARBA00022617"/>
    </source>
</evidence>
<dbReference type="PRINTS" id="PR00385">
    <property type="entry name" value="P450"/>
</dbReference>
<dbReference type="GO" id="GO:0009805">
    <property type="term" value="P:coumarin biosynthetic process"/>
    <property type="evidence" value="ECO:0007669"/>
    <property type="project" value="UniProtKB-ARBA"/>
</dbReference>
<evidence type="ECO:0000256" key="13">
    <source>
        <dbReference type="ARBA" id="ARBA00023002"/>
    </source>
</evidence>
<evidence type="ECO:0000256" key="14">
    <source>
        <dbReference type="ARBA" id="ARBA00023004"/>
    </source>
</evidence>
<keyword evidence="9 21" id="KW-0349">Heme</keyword>
<dbReference type="InterPro" id="IPR004963">
    <property type="entry name" value="PAE/NOTUM"/>
</dbReference>